<evidence type="ECO:0000256" key="4">
    <source>
        <dbReference type="ARBA" id="ARBA00022490"/>
    </source>
</evidence>
<dbReference type="Proteomes" id="UP000036987">
    <property type="component" value="Unassembled WGS sequence"/>
</dbReference>
<evidence type="ECO:0000313" key="10">
    <source>
        <dbReference type="Proteomes" id="UP000036987"/>
    </source>
</evidence>
<dbReference type="AlphaFoldDB" id="A0A0K9PXH5"/>
<protein>
    <submittedName>
        <fullName evidence="9">Abscisic acid receptor PYR1</fullName>
    </submittedName>
</protein>
<reference evidence="10" key="1">
    <citation type="journal article" date="2016" name="Nature">
        <title>The genome of the seagrass Zostera marina reveals angiosperm adaptation to the sea.</title>
        <authorList>
            <person name="Olsen J.L."/>
            <person name="Rouze P."/>
            <person name="Verhelst B."/>
            <person name="Lin Y.-C."/>
            <person name="Bayer T."/>
            <person name="Collen J."/>
            <person name="Dattolo E."/>
            <person name="De Paoli E."/>
            <person name="Dittami S."/>
            <person name="Maumus F."/>
            <person name="Michel G."/>
            <person name="Kersting A."/>
            <person name="Lauritano C."/>
            <person name="Lohaus R."/>
            <person name="Toepel M."/>
            <person name="Tonon T."/>
            <person name="Vanneste K."/>
            <person name="Amirebrahimi M."/>
            <person name="Brakel J."/>
            <person name="Bostroem C."/>
            <person name="Chovatia M."/>
            <person name="Grimwood J."/>
            <person name="Jenkins J.W."/>
            <person name="Jueterbock A."/>
            <person name="Mraz A."/>
            <person name="Stam W.T."/>
            <person name="Tice H."/>
            <person name="Bornberg-Bauer E."/>
            <person name="Green P.J."/>
            <person name="Pearson G.A."/>
            <person name="Procaccini G."/>
            <person name="Duarte C.M."/>
            <person name="Schmutz J."/>
            <person name="Reusch T.B.H."/>
            <person name="Van de Peer Y."/>
        </authorList>
    </citation>
    <scope>NUCLEOTIDE SEQUENCE [LARGE SCALE GENOMIC DNA]</scope>
    <source>
        <strain evidence="10">cv. Finnish</strain>
    </source>
</reference>
<proteinExistence type="inferred from homology"/>
<evidence type="ECO:0000256" key="1">
    <source>
        <dbReference type="ARBA" id="ARBA00004123"/>
    </source>
</evidence>
<dbReference type="Pfam" id="PF10604">
    <property type="entry name" value="Polyketide_cyc2"/>
    <property type="match status" value="1"/>
</dbReference>
<organism evidence="9 10">
    <name type="scientific">Zostera marina</name>
    <name type="common">Eelgrass</name>
    <dbReference type="NCBI Taxonomy" id="29655"/>
    <lineage>
        <taxon>Eukaryota</taxon>
        <taxon>Viridiplantae</taxon>
        <taxon>Streptophyta</taxon>
        <taxon>Embryophyta</taxon>
        <taxon>Tracheophyta</taxon>
        <taxon>Spermatophyta</taxon>
        <taxon>Magnoliopsida</taxon>
        <taxon>Liliopsida</taxon>
        <taxon>Zosteraceae</taxon>
        <taxon>Zostera</taxon>
    </lineage>
</organism>
<keyword evidence="10" id="KW-1185">Reference proteome</keyword>
<dbReference type="STRING" id="29655.A0A0K9PXH5"/>
<dbReference type="CDD" id="cd07821">
    <property type="entry name" value="PYR_PYL_RCAR_like"/>
    <property type="match status" value="1"/>
</dbReference>
<dbReference type="OMA" id="HEPASNE"/>
<dbReference type="GO" id="GO:0005737">
    <property type="term" value="C:cytoplasm"/>
    <property type="evidence" value="ECO:0000318"/>
    <property type="project" value="GO_Central"/>
</dbReference>
<evidence type="ECO:0000256" key="2">
    <source>
        <dbReference type="ARBA" id="ARBA00004496"/>
    </source>
</evidence>
<dbReference type="SMR" id="A0A0K9PXH5"/>
<dbReference type="Gene3D" id="3.30.530.20">
    <property type="match status" value="1"/>
</dbReference>
<dbReference type="EMBL" id="LFYR01000537">
    <property type="protein sequence ID" value="KMZ73753.1"/>
    <property type="molecule type" value="Genomic_DNA"/>
</dbReference>
<evidence type="ECO:0000256" key="8">
    <source>
        <dbReference type="ARBA" id="ARBA00023272"/>
    </source>
</evidence>
<dbReference type="OrthoDB" id="4436220at2759"/>
<evidence type="ECO:0000256" key="5">
    <source>
        <dbReference type="ARBA" id="ARBA00022682"/>
    </source>
</evidence>
<comment type="caution">
    <text evidence="9">The sequence shown here is derived from an EMBL/GenBank/DDBJ whole genome shotgun (WGS) entry which is preliminary data.</text>
</comment>
<dbReference type="InterPro" id="IPR019587">
    <property type="entry name" value="Polyketide_cyclase/dehydratase"/>
</dbReference>
<evidence type="ECO:0000256" key="7">
    <source>
        <dbReference type="ARBA" id="ARBA00023242"/>
    </source>
</evidence>
<keyword evidence="4" id="KW-0963">Cytoplasm</keyword>
<dbReference type="PANTHER" id="PTHR31213">
    <property type="entry name" value="OS08G0374000 PROTEIN-RELATED"/>
    <property type="match status" value="1"/>
</dbReference>
<sequence>MSPFSRPKANFFTHHGRFPTTVTTSTNSTTTLMSGQCCNNFLLLSTSHLHHHIHSTTVHQCCSFLLQPISAPSLAVWSILRRFDKPQLYNHFIKDCRLLTPHTPSMQISPGAIREVRLVSGLPAVSSTERLEILDEEKHVISFRVIGGEHRLANYRSVTSVIGDDGGGGAVVVVVSYVVDIPEGNTKEDTMLFVETIVRCNLLSLKRLVEEGGIGRRDHPITNATVISHH</sequence>
<evidence type="ECO:0000256" key="3">
    <source>
        <dbReference type="ARBA" id="ARBA00008594"/>
    </source>
</evidence>
<comment type="similarity">
    <text evidence="3">Belongs to the PYR/PYL/RCAR abscisic acid intracellular receptor family.</text>
</comment>
<dbReference type="GO" id="GO:0004864">
    <property type="term" value="F:protein phosphatase inhibitor activity"/>
    <property type="evidence" value="ECO:0000318"/>
    <property type="project" value="GO_Central"/>
</dbReference>
<keyword evidence="6 9" id="KW-0675">Receptor</keyword>
<accession>A0A0K9PXH5</accession>
<dbReference type="GO" id="GO:0005634">
    <property type="term" value="C:nucleus"/>
    <property type="evidence" value="ECO:0000318"/>
    <property type="project" value="GO_Central"/>
</dbReference>
<name>A0A0K9PXH5_ZOSMR</name>
<keyword evidence="5" id="KW-0938">Abscisic acid signaling pathway</keyword>
<dbReference type="GO" id="GO:0009738">
    <property type="term" value="P:abscisic acid-activated signaling pathway"/>
    <property type="evidence" value="ECO:0000318"/>
    <property type="project" value="GO_Central"/>
</dbReference>
<dbReference type="InterPro" id="IPR023393">
    <property type="entry name" value="START-like_dom_sf"/>
</dbReference>
<dbReference type="GO" id="GO:0010427">
    <property type="term" value="F:abscisic acid binding"/>
    <property type="evidence" value="ECO:0000318"/>
    <property type="project" value="GO_Central"/>
</dbReference>
<keyword evidence="8" id="KW-0650">Protein phosphatase inhibitor</keyword>
<evidence type="ECO:0000256" key="6">
    <source>
        <dbReference type="ARBA" id="ARBA00023170"/>
    </source>
</evidence>
<dbReference type="SUPFAM" id="SSF55961">
    <property type="entry name" value="Bet v1-like"/>
    <property type="match status" value="1"/>
</dbReference>
<gene>
    <name evidence="9" type="ORF">ZOSMA_141G00250</name>
</gene>
<dbReference type="InterPro" id="IPR050279">
    <property type="entry name" value="Plant_def-hormone_signal"/>
</dbReference>
<keyword evidence="7" id="KW-0539">Nucleus</keyword>
<evidence type="ECO:0000313" key="9">
    <source>
        <dbReference type="EMBL" id="KMZ73753.1"/>
    </source>
</evidence>
<dbReference type="PANTHER" id="PTHR31213:SF138">
    <property type="entry name" value="ABSCISIC ACID RECEPTOR PYL6"/>
    <property type="match status" value="1"/>
</dbReference>
<dbReference type="GO" id="GO:0038023">
    <property type="term" value="F:signaling receptor activity"/>
    <property type="evidence" value="ECO:0000318"/>
    <property type="project" value="GO_Central"/>
</dbReference>
<comment type="subcellular location">
    <subcellularLocation>
        <location evidence="2">Cytoplasm</location>
    </subcellularLocation>
    <subcellularLocation>
        <location evidence="1">Nucleus</location>
    </subcellularLocation>
</comment>